<dbReference type="EnsemblFungi" id="CEF83898">
    <property type="protein sequence ID" value="CEF83898"/>
    <property type="gene ID" value="FGRRES_17711_17183_M"/>
</dbReference>
<dbReference type="Proteomes" id="UP000070720">
    <property type="component" value="Chromosome 4"/>
</dbReference>
<dbReference type="GO" id="GO:0004252">
    <property type="term" value="F:serine-type endopeptidase activity"/>
    <property type="evidence" value="ECO:0007669"/>
    <property type="project" value="UniProtKB-UniRule"/>
</dbReference>
<gene>
    <name evidence="9" type="ORF">FGRAMPH1_01T27567</name>
</gene>
<sequence length="730" mass="80310">MAAEIPGEDIYSADSDVDSDTGQTEEIPRFDLGLLHKTENTSEDEDILYEHYAPYVTIEDDRVKDMALQIAEKLQFVDKILASFFASIVAEDNKTYIQKQLTSIRQHIARKMNSGSQPCQSNTQTVKQEDAILGDLGHFCEDLFDYSTTTESRDENAQAPEFYSTHGSSTERLHYLQDALEVPYWNFILRDLYRWHTKTSMLSGNILMQALRHIQLKLHINLAKLKDEIKNPDVDRISPLIKGIEARIRLLKNVRDTSTKDEVEEYVYDSINPNQVARFSTSVLVECESTLTAVETTMQNDSSQDTVLSMVAVFIFIALAIGAFSMGFAMALKNGSVGSATDADFWFLLQGNIMWTLGSIMMIVPLFRGSCTQRLDPKLGRWLESLNKYYQHSFSNDAFKPTKVAILDDGVLSVSPTARKTAVSLSGGENQEDVSWDSNDNSKSNTPVGRKSGSATIRSDAELEYNSSLSSRIKEGRSFVAGGSSHSPWHLACNPHGTQMANLICAIDPLCEIYVARVAEDAVGITPDRVTKAIDWAISKGVDIISMSFTIGDKGTLADALIKATKQGIVMTCSSHGEGSKTEMAYPASLKGTDKSLIVLAACDEYGRALWGIEKDDYHYLLPGQNVAAGVIPFLKSNDTISGSSVATAVTAGICSLTLTCDRLANPGRSYNKGMEAGSRYAKVIKELDSMKSKAGSRHILLKKFGEIDTYGLGAGANPGPQEILNRHFR</sequence>
<feature type="active site" description="Charge relay system" evidence="5">
    <location>
        <position position="496"/>
    </location>
</feature>
<dbReference type="PRINTS" id="PR00723">
    <property type="entry name" value="SUBTILISIN"/>
</dbReference>
<feature type="transmembrane region" description="Helical" evidence="7">
    <location>
        <begin position="344"/>
        <end position="367"/>
    </location>
</feature>
<reference evidence="10 11" key="2">
    <citation type="journal article" date="2010" name="Nature">
        <title>Comparative genomics reveals mobile pathogenicity chromosomes in Fusarium.</title>
        <authorList>
            <person name="Ma L.J."/>
            <person name="van der Does H.C."/>
            <person name="Borkovich K.A."/>
            <person name="Coleman J.J."/>
            <person name="Daboussi M.J."/>
            <person name="Di Pietro A."/>
            <person name="Dufresne M."/>
            <person name="Freitag M."/>
            <person name="Grabherr M."/>
            <person name="Henrissat B."/>
            <person name="Houterman P.M."/>
            <person name="Kang S."/>
            <person name="Shim W.B."/>
            <person name="Woloshuk C."/>
            <person name="Xie X."/>
            <person name="Xu J.R."/>
            <person name="Antoniw J."/>
            <person name="Baker S.E."/>
            <person name="Bluhm B.H."/>
            <person name="Breakspear A."/>
            <person name="Brown D.W."/>
            <person name="Butchko R.A."/>
            <person name="Chapman S."/>
            <person name="Coulson R."/>
            <person name="Coutinho P.M."/>
            <person name="Danchin E.G."/>
            <person name="Diener A."/>
            <person name="Gale L.R."/>
            <person name="Gardiner D.M."/>
            <person name="Goff S."/>
            <person name="Hammond-Kosack K.E."/>
            <person name="Hilburn K."/>
            <person name="Hua-Van A."/>
            <person name="Jonkers W."/>
            <person name="Kazan K."/>
            <person name="Kodira C.D."/>
            <person name="Koehrsen M."/>
            <person name="Kumar L."/>
            <person name="Lee Y.H."/>
            <person name="Li L."/>
            <person name="Manners J.M."/>
            <person name="Miranda-Saavedra D."/>
            <person name="Mukherjee M."/>
            <person name="Park G."/>
            <person name="Park J."/>
            <person name="Park S.Y."/>
            <person name="Proctor R.H."/>
            <person name="Regev A."/>
            <person name="Ruiz-Roldan M.C."/>
            <person name="Sain D."/>
            <person name="Sakthikumar S."/>
            <person name="Sykes S."/>
            <person name="Schwartz D.C."/>
            <person name="Turgeon B.G."/>
            <person name="Wapinski I."/>
            <person name="Yoder O."/>
            <person name="Young S."/>
            <person name="Zeng Q."/>
            <person name="Zhou S."/>
            <person name="Galagan J."/>
            <person name="Cuomo C.A."/>
            <person name="Kistler H.C."/>
            <person name="Rep M."/>
        </authorList>
    </citation>
    <scope>GENOME REANNOTATION</scope>
    <source>
        <strain evidence="11">ATCC MYA-4620 / CBS 123657 / FGSC 9075 / NRRL 31084 / PH-1</strain>
        <strain evidence="10">PH-1 / ATCC MYA-4620 / FGSC 9075 / NRRL 31084</strain>
    </source>
</reference>
<dbReference type="InterPro" id="IPR015500">
    <property type="entry name" value="Peptidase_S8_subtilisin-rel"/>
</dbReference>
<reference evidence="10" key="4">
    <citation type="submission" date="2017-01" db="UniProtKB">
        <authorList>
            <consortium name="EnsemblFungi"/>
        </authorList>
    </citation>
    <scope>IDENTIFICATION</scope>
    <source>
        <strain evidence="10">PH-1 / ATCC MYA-4620 / FGSC 9075 / NRRL 31084</strain>
    </source>
</reference>
<evidence type="ECO:0000256" key="4">
    <source>
        <dbReference type="ARBA" id="ARBA00022825"/>
    </source>
</evidence>
<reference evidence="10 11" key="1">
    <citation type="journal article" date="2007" name="Science">
        <title>The Fusarium graminearum genome reveals a link between localized polymorphism and pathogen specialization.</title>
        <authorList>
            <person name="Cuomo C.A."/>
            <person name="Gueldener U."/>
            <person name="Xu J.-R."/>
            <person name="Trail F."/>
            <person name="Turgeon B.G."/>
            <person name="Di Pietro A."/>
            <person name="Walton J.D."/>
            <person name="Ma L.-J."/>
            <person name="Baker S.E."/>
            <person name="Rep M."/>
            <person name="Adam G."/>
            <person name="Antoniw J."/>
            <person name="Baldwin T."/>
            <person name="Calvo S.E."/>
            <person name="Chang Y.-L."/>
            <person name="DeCaprio D."/>
            <person name="Gale L.R."/>
            <person name="Gnerre S."/>
            <person name="Goswami R.S."/>
            <person name="Hammond-Kosack K."/>
            <person name="Harris L.J."/>
            <person name="Hilburn K."/>
            <person name="Kennell J.C."/>
            <person name="Kroken S."/>
            <person name="Magnuson J.K."/>
            <person name="Mannhaupt G."/>
            <person name="Mauceli E.W."/>
            <person name="Mewes H.-W."/>
            <person name="Mitterbauer R."/>
            <person name="Muehlbauer G."/>
            <person name="Muensterkoetter M."/>
            <person name="Nelson D."/>
            <person name="O'Donnell K."/>
            <person name="Ouellet T."/>
            <person name="Qi W."/>
            <person name="Quesneville H."/>
            <person name="Roncero M.I.G."/>
            <person name="Seong K.-Y."/>
            <person name="Tetko I.V."/>
            <person name="Urban M."/>
            <person name="Waalwijk C."/>
            <person name="Ward T.J."/>
            <person name="Yao J."/>
            <person name="Birren B.W."/>
            <person name="Kistler H.C."/>
        </authorList>
    </citation>
    <scope>NUCLEOTIDE SEQUENCE [LARGE SCALE GENOMIC DNA]</scope>
    <source>
        <strain evidence="11">ATCC MYA-4620 / CBS 123657 / FGSC 9075 / NRRL 31084 / PH-1</strain>
        <strain evidence="10">PH-1 / ATCC MYA-4620 / FGSC 9075 / NRRL 31084</strain>
    </source>
</reference>
<evidence type="ECO:0000259" key="8">
    <source>
        <dbReference type="Pfam" id="PF00082"/>
    </source>
</evidence>
<evidence type="ECO:0000313" key="11">
    <source>
        <dbReference type="Proteomes" id="UP000070720"/>
    </source>
</evidence>
<reference evidence="9 11" key="3">
    <citation type="journal article" date="2015" name="BMC Genomics">
        <title>The completed genome sequence of the pathogenic ascomycete fungus Fusarium graminearum.</title>
        <authorList>
            <person name="King R."/>
            <person name="Urban M."/>
            <person name="Hammond-Kosack M.C."/>
            <person name="Hassani-Pak K."/>
            <person name="Hammond-Kosack K.E."/>
        </authorList>
    </citation>
    <scope>NUCLEOTIDE SEQUENCE [LARGE SCALE GENOMIC DNA]</scope>
    <source>
        <strain evidence="11">ATCC MYA-4620 / CBS 123657 / FGSC 9075 / NRRL 31084 / PH-1</strain>
        <strain evidence="9">PH-1</strain>
    </source>
</reference>
<evidence type="ECO:0000313" key="9">
    <source>
        <dbReference type="EMBL" id="CEF83898.1"/>
    </source>
</evidence>
<dbReference type="AlphaFoldDB" id="A0A098DSU2"/>
<dbReference type="InterPro" id="IPR050131">
    <property type="entry name" value="Peptidase_S8_subtilisin-like"/>
</dbReference>
<dbReference type="Pfam" id="PF00082">
    <property type="entry name" value="Peptidase_S8"/>
    <property type="match status" value="1"/>
</dbReference>
<accession>A0A0E0SBT5</accession>
<feature type="region of interest" description="Disordered" evidence="6">
    <location>
        <begin position="422"/>
        <end position="455"/>
    </location>
</feature>
<dbReference type="PROSITE" id="PS51892">
    <property type="entry name" value="SUBTILASE"/>
    <property type="match status" value="1"/>
</dbReference>
<protein>
    <submittedName>
        <fullName evidence="9">Chromosome 4, complete genome</fullName>
    </submittedName>
</protein>
<feature type="region of interest" description="Disordered" evidence="6">
    <location>
        <begin position="1"/>
        <end position="24"/>
    </location>
</feature>
<evidence type="ECO:0000256" key="3">
    <source>
        <dbReference type="ARBA" id="ARBA00022801"/>
    </source>
</evidence>
<feature type="transmembrane region" description="Helical" evidence="7">
    <location>
        <begin position="307"/>
        <end position="332"/>
    </location>
</feature>
<evidence type="ECO:0000256" key="2">
    <source>
        <dbReference type="ARBA" id="ARBA00022670"/>
    </source>
</evidence>
<dbReference type="GO" id="GO:0006508">
    <property type="term" value="P:proteolysis"/>
    <property type="evidence" value="ECO:0007669"/>
    <property type="project" value="UniProtKB-KW"/>
</dbReference>
<dbReference type="InterPro" id="IPR000209">
    <property type="entry name" value="Peptidase_S8/S53_dom"/>
</dbReference>
<feature type="domain" description="Peptidase S8/S53" evidence="8">
    <location>
        <begin position="402"/>
        <end position="658"/>
    </location>
</feature>
<keyword evidence="3 5" id="KW-0378">Hydrolase</keyword>
<dbReference type="PANTHER" id="PTHR43806:SF58">
    <property type="entry name" value="ALKALINE PROTEASE 1-RELATED"/>
    <property type="match status" value="1"/>
</dbReference>
<dbReference type="EMBL" id="HG970335">
    <property type="protein sequence ID" value="CEF83898.1"/>
    <property type="molecule type" value="Genomic_DNA"/>
</dbReference>
<dbReference type="SUPFAM" id="SSF52743">
    <property type="entry name" value="Subtilisin-like"/>
    <property type="match status" value="1"/>
</dbReference>
<evidence type="ECO:0000256" key="1">
    <source>
        <dbReference type="ARBA" id="ARBA00011073"/>
    </source>
</evidence>
<evidence type="ECO:0000313" key="10">
    <source>
        <dbReference type="EnsemblFungi" id="CEF83898"/>
    </source>
</evidence>
<dbReference type="PANTHER" id="PTHR43806">
    <property type="entry name" value="PEPTIDASE S8"/>
    <property type="match status" value="1"/>
</dbReference>
<evidence type="ECO:0000256" key="5">
    <source>
        <dbReference type="PROSITE-ProRule" id="PRU01240"/>
    </source>
</evidence>
<feature type="compositionally biased region" description="Polar residues" evidence="6">
    <location>
        <begin position="436"/>
        <end position="455"/>
    </location>
</feature>
<dbReference type="InParanoid" id="A0A098DSU2"/>
<organism evidence="9 11">
    <name type="scientific">Gibberella zeae (strain ATCC MYA-4620 / CBS 123657 / FGSC 9075 / NRRL 31084 / PH-1)</name>
    <name type="common">Wheat head blight fungus</name>
    <name type="synonym">Fusarium graminearum</name>
    <dbReference type="NCBI Taxonomy" id="229533"/>
    <lineage>
        <taxon>Eukaryota</taxon>
        <taxon>Fungi</taxon>
        <taxon>Dikarya</taxon>
        <taxon>Ascomycota</taxon>
        <taxon>Pezizomycotina</taxon>
        <taxon>Sordariomycetes</taxon>
        <taxon>Hypocreomycetidae</taxon>
        <taxon>Hypocreales</taxon>
        <taxon>Nectriaceae</taxon>
        <taxon>Fusarium</taxon>
    </lineage>
</organism>
<evidence type="ECO:0000256" key="6">
    <source>
        <dbReference type="SAM" id="MobiDB-lite"/>
    </source>
</evidence>
<dbReference type="Gene3D" id="3.40.50.200">
    <property type="entry name" value="Peptidase S8/S53 domain"/>
    <property type="match status" value="1"/>
</dbReference>
<keyword evidence="7" id="KW-0472">Membrane</keyword>
<evidence type="ECO:0000256" key="7">
    <source>
        <dbReference type="SAM" id="Phobius"/>
    </source>
</evidence>
<feature type="active site" description="Charge relay system" evidence="5">
    <location>
        <position position="645"/>
    </location>
</feature>
<keyword evidence="2 5" id="KW-0645">Protease</keyword>
<feature type="active site" description="Charge relay system" evidence="5">
    <location>
        <position position="408"/>
    </location>
</feature>
<keyword evidence="4 5" id="KW-0720">Serine protease</keyword>
<dbReference type="InterPro" id="IPR036852">
    <property type="entry name" value="Peptidase_S8/S53_dom_sf"/>
</dbReference>
<keyword evidence="11" id="KW-1185">Reference proteome</keyword>
<comment type="similarity">
    <text evidence="1 5">Belongs to the peptidase S8 family.</text>
</comment>
<proteinExistence type="inferred from homology"/>
<name>A0A098DSU2_GIBZE</name>
<dbReference type="VEuPathDB" id="FungiDB:FGRAMPH1_01G27567"/>
<keyword evidence="7" id="KW-0812">Transmembrane</keyword>
<accession>A0A098DSU2</accession>
<keyword evidence="7" id="KW-1133">Transmembrane helix</keyword>